<evidence type="ECO:0000313" key="2">
    <source>
        <dbReference type="EMBL" id="MFD1205139.1"/>
    </source>
</evidence>
<reference evidence="3" key="1">
    <citation type="journal article" date="2019" name="Int. J. Syst. Evol. Microbiol.">
        <title>The Global Catalogue of Microorganisms (GCM) 10K type strain sequencing project: providing services to taxonomists for standard genome sequencing and annotation.</title>
        <authorList>
            <consortium name="The Broad Institute Genomics Platform"/>
            <consortium name="The Broad Institute Genome Sequencing Center for Infectious Disease"/>
            <person name="Wu L."/>
            <person name="Ma J."/>
        </authorList>
    </citation>
    <scope>NUCLEOTIDE SEQUENCE [LARGE SCALE GENOMIC DNA]</scope>
    <source>
        <strain evidence="3">CCUG 53915</strain>
    </source>
</reference>
<feature type="compositionally biased region" description="Basic and acidic residues" evidence="1">
    <location>
        <begin position="37"/>
        <end position="47"/>
    </location>
</feature>
<dbReference type="RefSeq" id="WP_381480374.1">
    <property type="nucleotide sequence ID" value="NZ_JBHTLT010000039.1"/>
</dbReference>
<feature type="compositionally biased region" description="Acidic residues" evidence="1">
    <location>
        <begin position="26"/>
        <end position="36"/>
    </location>
</feature>
<dbReference type="EMBL" id="JBHTLT010000039">
    <property type="protein sequence ID" value="MFD1205139.1"/>
    <property type="molecule type" value="Genomic_DNA"/>
</dbReference>
<evidence type="ECO:0000256" key="1">
    <source>
        <dbReference type="SAM" id="MobiDB-lite"/>
    </source>
</evidence>
<dbReference type="Proteomes" id="UP001597231">
    <property type="component" value="Unassembled WGS sequence"/>
</dbReference>
<name>A0ABW3TXS9_9BACL</name>
<evidence type="ECO:0000313" key="3">
    <source>
        <dbReference type="Proteomes" id="UP001597231"/>
    </source>
</evidence>
<comment type="caution">
    <text evidence="2">The sequence shown here is derived from an EMBL/GenBank/DDBJ whole genome shotgun (WGS) entry which is preliminary data.</text>
</comment>
<feature type="region of interest" description="Disordered" evidence="1">
    <location>
        <begin position="25"/>
        <end position="47"/>
    </location>
</feature>
<keyword evidence="3" id="KW-1185">Reference proteome</keyword>
<protein>
    <submittedName>
        <fullName evidence="2">Uncharacterized protein</fullName>
    </submittedName>
</protein>
<organism evidence="2 3">
    <name type="scientific">Sporosarcina contaminans</name>
    <dbReference type="NCBI Taxonomy" id="633403"/>
    <lineage>
        <taxon>Bacteria</taxon>
        <taxon>Bacillati</taxon>
        <taxon>Bacillota</taxon>
        <taxon>Bacilli</taxon>
        <taxon>Bacillales</taxon>
        <taxon>Caryophanaceae</taxon>
        <taxon>Sporosarcina</taxon>
    </lineage>
</organism>
<gene>
    <name evidence="2" type="ORF">ACFQ38_08485</name>
</gene>
<proteinExistence type="predicted"/>
<dbReference type="PROSITE" id="PS51257">
    <property type="entry name" value="PROKAR_LIPOPROTEIN"/>
    <property type="match status" value="1"/>
</dbReference>
<accession>A0ABW3TXS9</accession>
<sequence length="294" mass="33556">MNKILVLLATTILLTACSIPEKSTDIEEQSQMETETDIEKNNVEKKEVDEKQVETIGEDDANDGDMYIKAGILTVGIPSVYNDEGNFAKKHTMTEYMKMAEEQGIVRFAMDDFPVRAIVSDDQKVTNITNFADAYIDITNNVAYQIDKSEIPSVYKLFLSAQPEDLIGTPASDYRTWEEATNLERGIMQIVILTAPLLNDIGYIIENEEWDHPVLNNVQNDFFTLGSPTVLLPAPQSVTDMVMYDNMMMISSLWERIGRFENIEENKEEFIEVYQKLRSETNNLFARINYVLTQ</sequence>